<proteinExistence type="predicted"/>
<feature type="transmembrane region" description="Helical" evidence="7">
    <location>
        <begin position="114"/>
        <end position="135"/>
    </location>
</feature>
<feature type="transmembrane region" description="Helical" evidence="7">
    <location>
        <begin position="231"/>
        <end position="250"/>
    </location>
</feature>
<feature type="domain" description="HTTM-like" evidence="8">
    <location>
        <begin position="10"/>
        <end position="269"/>
    </location>
</feature>
<dbReference type="InterPro" id="IPR053935">
    <property type="entry name" value="VKGC_lumenal_dom"/>
</dbReference>
<dbReference type="GO" id="GO:0019842">
    <property type="term" value="F:vitamin binding"/>
    <property type="evidence" value="ECO:0007669"/>
    <property type="project" value="TreeGrafter"/>
</dbReference>
<keyword evidence="4 7" id="KW-0472">Membrane</keyword>
<reference evidence="9 10" key="1">
    <citation type="submission" date="2015-09" db="EMBL/GenBank/DDBJ databases">
        <title>Genome sequence of the marine flavobacterium Croceitalea dokdonensis DOKDO 023 that contains proton- and sodium-pumping rhodopsins.</title>
        <authorList>
            <person name="Kwon S.-K."/>
            <person name="Lee H.K."/>
            <person name="Kwak M.-J."/>
            <person name="Kim J.F."/>
        </authorList>
    </citation>
    <scope>NUCLEOTIDE SEQUENCE [LARGE SCALE GENOMIC DNA]</scope>
    <source>
        <strain evidence="9 10">DOKDO 023</strain>
    </source>
</reference>
<dbReference type="InterPro" id="IPR053934">
    <property type="entry name" value="HTTM_dom"/>
</dbReference>
<dbReference type="InterPro" id="IPR011020">
    <property type="entry name" value="HTTM-like"/>
</dbReference>
<dbReference type="OrthoDB" id="341137at2"/>
<keyword evidence="6" id="KW-0456">Lyase</keyword>
<dbReference type="GO" id="GO:0012505">
    <property type="term" value="C:endomembrane system"/>
    <property type="evidence" value="ECO:0007669"/>
    <property type="project" value="UniProtKB-SubCell"/>
</dbReference>
<protein>
    <submittedName>
        <fullName evidence="9">Vitamin K-dependent gamma-glutamyl carboxylase</fullName>
    </submittedName>
</protein>
<feature type="transmembrane region" description="Helical" evidence="7">
    <location>
        <begin position="155"/>
        <end position="172"/>
    </location>
</feature>
<sequence length="455" mass="54060">MKQIVQTYLSKKTEAATLAVFRILFGLMMVWSVIRFWYNGWIESLYLEPKFHFSYYGFEWVKPIGDWTYLLFILCGLAAILVTIGYKYRMAIIIFFLSFTYIELMDKTTYLNHYYFVSVLSFLLIFIPANAYFSLDAKWNAKKRFQFVPKWNVDAIKLLLAMVYIYAGLAKLNSDWLLEALPLKIWLPSKAHIPVIGEMMGYQWVHYAFSWFGALYDLTIPFFLLFKPTRWFAFFFVVVFHIMTGILFNIGMFPYIMIVSSLIFFSGGVHHRIVKFLANIFKINKSLFDNGVQFNLKPRFRKKLVYVVVTLFFVIQLLLPWRYLTYPGELFWTEEGYRFSWRVMLMEKAGYAQFKIVDGQSGAWFYVDNSDFLTPFQEKQMSFQPDFILEYAHYLKKHFESQGHKNIEIYVESQVTLNGRRSTDYIDPTVNLVGEKESFHHKKWIIPFKDEIKGI</sequence>
<evidence type="ECO:0000313" key="9">
    <source>
        <dbReference type="EMBL" id="KPM32312.1"/>
    </source>
</evidence>
<dbReference type="PATRIC" id="fig|1300341.3.peg.2148"/>
<organism evidence="9 10">
    <name type="scientific">Croceitalea dokdonensis DOKDO 023</name>
    <dbReference type="NCBI Taxonomy" id="1300341"/>
    <lineage>
        <taxon>Bacteria</taxon>
        <taxon>Pseudomonadati</taxon>
        <taxon>Bacteroidota</taxon>
        <taxon>Flavobacteriia</taxon>
        <taxon>Flavobacteriales</taxon>
        <taxon>Flavobacteriaceae</taxon>
        <taxon>Croceitalea</taxon>
    </lineage>
</organism>
<keyword evidence="10" id="KW-1185">Reference proteome</keyword>
<dbReference type="SMART" id="SM00752">
    <property type="entry name" value="HTTM"/>
    <property type="match status" value="1"/>
</dbReference>
<feature type="transmembrane region" description="Helical" evidence="7">
    <location>
        <begin position="67"/>
        <end position="84"/>
    </location>
</feature>
<dbReference type="EMBL" id="LDJX01000003">
    <property type="protein sequence ID" value="KPM32312.1"/>
    <property type="molecule type" value="Genomic_DNA"/>
</dbReference>
<dbReference type="Pfam" id="PF22777">
    <property type="entry name" value="VKGC_lumenal_dom"/>
    <property type="match status" value="1"/>
</dbReference>
<evidence type="ECO:0000256" key="7">
    <source>
        <dbReference type="SAM" id="Phobius"/>
    </source>
</evidence>
<dbReference type="PANTHER" id="PTHR12639">
    <property type="entry name" value="VITAMIN K-DEPENDENT GAMMA-CARBOXYLASE"/>
    <property type="match status" value="1"/>
</dbReference>
<feature type="transmembrane region" description="Helical" evidence="7">
    <location>
        <begin position="20"/>
        <end position="38"/>
    </location>
</feature>
<evidence type="ECO:0000256" key="4">
    <source>
        <dbReference type="ARBA" id="ARBA00023136"/>
    </source>
</evidence>
<gene>
    <name evidence="9" type="ORF">I595_1963</name>
</gene>
<evidence type="ECO:0000256" key="3">
    <source>
        <dbReference type="ARBA" id="ARBA00022989"/>
    </source>
</evidence>
<keyword evidence="5" id="KW-1015">Disulfide bond</keyword>
<name>A0A0P7AW94_9FLAO</name>
<dbReference type="GO" id="GO:0008488">
    <property type="term" value="F:gamma-glutamyl carboxylase activity"/>
    <property type="evidence" value="ECO:0007669"/>
    <property type="project" value="InterPro"/>
</dbReference>
<evidence type="ECO:0000256" key="5">
    <source>
        <dbReference type="ARBA" id="ARBA00023157"/>
    </source>
</evidence>
<keyword evidence="3 7" id="KW-1133">Transmembrane helix</keyword>
<dbReference type="AlphaFoldDB" id="A0A0P7AW94"/>
<feature type="transmembrane region" description="Helical" evidence="7">
    <location>
        <begin position="304"/>
        <end position="324"/>
    </location>
</feature>
<keyword evidence="2 7" id="KW-0812">Transmembrane</keyword>
<feature type="transmembrane region" description="Helical" evidence="7">
    <location>
        <begin position="204"/>
        <end position="224"/>
    </location>
</feature>
<feature type="transmembrane region" description="Helical" evidence="7">
    <location>
        <begin position="256"/>
        <end position="274"/>
    </location>
</feature>
<dbReference type="STRING" id="1300341.I595_1963"/>
<dbReference type="Proteomes" id="UP000050280">
    <property type="component" value="Unassembled WGS sequence"/>
</dbReference>
<dbReference type="PANTHER" id="PTHR12639:SF7">
    <property type="entry name" value="HTTM DOMAIN-CONTAINING PROTEIN"/>
    <property type="match status" value="1"/>
</dbReference>
<dbReference type="RefSeq" id="WP_054559060.1">
    <property type="nucleotide sequence ID" value="NZ_LDJX01000003.1"/>
</dbReference>
<evidence type="ECO:0000256" key="1">
    <source>
        <dbReference type="ARBA" id="ARBA00004127"/>
    </source>
</evidence>
<comment type="caution">
    <text evidence="9">The sequence shown here is derived from an EMBL/GenBank/DDBJ whole genome shotgun (WGS) entry which is preliminary data.</text>
</comment>
<evidence type="ECO:0000259" key="8">
    <source>
        <dbReference type="SMART" id="SM00752"/>
    </source>
</evidence>
<dbReference type="InterPro" id="IPR007782">
    <property type="entry name" value="VKG_COase"/>
</dbReference>
<evidence type="ECO:0000256" key="2">
    <source>
        <dbReference type="ARBA" id="ARBA00022692"/>
    </source>
</evidence>
<accession>A0A0P7AW94</accession>
<dbReference type="Pfam" id="PF05090">
    <property type="entry name" value="HTTM"/>
    <property type="match status" value="1"/>
</dbReference>
<comment type="subcellular location">
    <subcellularLocation>
        <location evidence="1">Endomembrane system</location>
        <topology evidence="1">Multi-pass membrane protein</topology>
    </subcellularLocation>
</comment>
<feature type="transmembrane region" description="Helical" evidence="7">
    <location>
        <begin position="91"/>
        <end position="108"/>
    </location>
</feature>
<evidence type="ECO:0000313" key="10">
    <source>
        <dbReference type="Proteomes" id="UP000050280"/>
    </source>
</evidence>
<evidence type="ECO:0000256" key="6">
    <source>
        <dbReference type="ARBA" id="ARBA00023239"/>
    </source>
</evidence>